<dbReference type="InterPro" id="IPR001387">
    <property type="entry name" value="Cro/C1-type_HTH"/>
</dbReference>
<dbReference type="Pfam" id="PF13560">
    <property type="entry name" value="HTH_31"/>
    <property type="match status" value="1"/>
</dbReference>
<dbReference type="CDD" id="cd00093">
    <property type="entry name" value="HTH_XRE"/>
    <property type="match status" value="1"/>
</dbReference>
<dbReference type="InterPro" id="IPR010982">
    <property type="entry name" value="Lambda_DNA-bd_dom_sf"/>
</dbReference>
<sequence length="292" mass="32348">MTDLPGGSPTARRILLGSQLRKLRENRGISREEAGYHIRASESKISRLELGRVSFKERDVADLLTYYGITDAAERAPLLELVPEANAPGWWQPYSDVLPSWFAPYIGLEEAATLIRSYEVQFVPGLLQTPDYARAVIAAGDHRLAPDVVERRVAVRTSRQRLLSRPNPSQLWVVLDEAALWRSIGGPAVMRAQLEYLAAMSTRPNITIQIMPFALGAHVAECGAFTILRFPGPESPATNQTDVVYLEQLTGALFLDKPHEVDRYLQVMSQLAIASAPPRATVATLTRIAHEI</sequence>
<dbReference type="Gene3D" id="1.10.260.40">
    <property type="entry name" value="lambda repressor-like DNA-binding domains"/>
    <property type="match status" value="1"/>
</dbReference>
<name>A0A1C3NST0_9ACTN</name>
<dbReference type="Pfam" id="PF19054">
    <property type="entry name" value="DUF5753"/>
    <property type="match status" value="1"/>
</dbReference>
<gene>
    <name evidence="2" type="ORF">FDG2_0052</name>
</gene>
<proteinExistence type="predicted"/>
<protein>
    <submittedName>
        <fullName evidence="2">Helix-turn-helix domain-containing protein</fullName>
    </submittedName>
</protein>
<dbReference type="Proteomes" id="UP000199013">
    <property type="component" value="Unassembled WGS sequence"/>
</dbReference>
<reference evidence="3" key="1">
    <citation type="submission" date="2016-02" db="EMBL/GenBank/DDBJ databases">
        <authorList>
            <person name="Wibberg D."/>
        </authorList>
    </citation>
    <scope>NUCLEOTIDE SEQUENCE [LARGE SCALE GENOMIC DNA]</scope>
</reference>
<dbReference type="EMBL" id="FLUV01000020">
    <property type="protein sequence ID" value="SBW17077.1"/>
    <property type="molecule type" value="Genomic_DNA"/>
</dbReference>
<dbReference type="InterPro" id="IPR043917">
    <property type="entry name" value="DUF5753"/>
</dbReference>
<evidence type="ECO:0000313" key="3">
    <source>
        <dbReference type="Proteomes" id="UP000199013"/>
    </source>
</evidence>
<dbReference type="SUPFAM" id="SSF47413">
    <property type="entry name" value="lambda repressor-like DNA-binding domains"/>
    <property type="match status" value="1"/>
</dbReference>
<evidence type="ECO:0000313" key="2">
    <source>
        <dbReference type="EMBL" id="SBW17077.1"/>
    </source>
</evidence>
<evidence type="ECO:0000259" key="1">
    <source>
        <dbReference type="PROSITE" id="PS50943"/>
    </source>
</evidence>
<dbReference type="AlphaFoldDB" id="A0A1C3NST0"/>
<keyword evidence="3" id="KW-1185">Reference proteome</keyword>
<accession>A0A1C3NST0</accession>
<dbReference type="SMART" id="SM00530">
    <property type="entry name" value="HTH_XRE"/>
    <property type="match status" value="1"/>
</dbReference>
<dbReference type="GO" id="GO:0003677">
    <property type="term" value="F:DNA binding"/>
    <property type="evidence" value="ECO:0007669"/>
    <property type="project" value="InterPro"/>
</dbReference>
<dbReference type="PROSITE" id="PS50943">
    <property type="entry name" value="HTH_CROC1"/>
    <property type="match status" value="1"/>
</dbReference>
<organism evidence="2 3">
    <name type="scientific">Candidatus Protofrankia californiensis</name>
    <dbReference type="NCBI Taxonomy" id="1839754"/>
    <lineage>
        <taxon>Bacteria</taxon>
        <taxon>Bacillati</taxon>
        <taxon>Actinomycetota</taxon>
        <taxon>Actinomycetes</taxon>
        <taxon>Frankiales</taxon>
        <taxon>Frankiaceae</taxon>
        <taxon>Protofrankia</taxon>
    </lineage>
</organism>
<feature type="domain" description="HTH cro/C1-type" evidence="1">
    <location>
        <begin position="20"/>
        <end position="75"/>
    </location>
</feature>